<comment type="caution">
    <text evidence="1">The sequence shown here is derived from an EMBL/GenBank/DDBJ whole genome shotgun (WGS) entry which is preliminary data.</text>
</comment>
<reference evidence="1 2" key="1">
    <citation type="submission" date="2024-10" db="EMBL/GenBank/DDBJ databases">
        <title>Updated reference genomes for cyclostephanoid diatoms.</title>
        <authorList>
            <person name="Roberts W.R."/>
            <person name="Alverson A.J."/>
        </authorList>
    </citation>
    <scope>NUCLEOTIDE SEQUENCE [LARGE SCALE GENOMIC DNA]</scope>
    <source>
        <strain evidence="1 2">AJA276-08</strain>
    </source>
</reference>
<protein>
    <submittedName>
        <fullName evidence="1">Uncharacterized protein</fullName>
    </submittedName>
</protein>
<organism evidence="1 2">
    <name type="scientific">Stephanodiscus triporus</name>
    <dbReference type="NCBI Taxonomy" id="2934178"/>
    <lineage>
        <taxon>Eukaryota</taxon>
        <taxon>Sar</taxon>
        <taxon>Stramenopiles</taxon>
        <taxon>Ochrophyta</taxon>
        <taxon>Bacillariophyta</taxon>
        <taxon>Coscinodiscophyceae</taxon>
        <taxon>Thalassiosirophycidae</taxon>
        <taxon>Stephanodiscales</taxon>
        <taxon>Stephanodiscaceae</taxon>
        <taxon>Stephanodiscus</taxon>
    </lineage>
</organism>
<dbReference type="EMBL" id="JALLAZ020000231">
    <property type="protein sequence ID" value="KAL3800065.1"/>
    <property type="molecule type" value="Genomic_DNA"/>
</dbReference>
<proteinExistence type="predicted"/>
<dbReference type="Proteomes" id="UP001530315">
    <property type="component" value="Unassembled WGS sequence"/>
</dbReference>
<accession>A0ABD3QI95</accession>
<gene>
    <name evidence="1" type="ORF">ACHAW5_003713</name>
</gene>
<evidence type="ECO:0000313" key="2">
    <source>
        <dbReference type="Proteomes" id="UP001530315"/>
    </source>
</evidence>
<sequence length="79" mass="8280">MRGYSFGEFLSTTQKSGTIQITLITSAQLHSFFANLTEHPHRSARGLIGCRSGNTSDSRSGIGGGGVGIELVVLGNTPE</sequence>
<keyword evidence="2" id="KW-1185">Reference proteome</keyword>
<name>A0ABD3QI95_9STRA</name>
<evidence type="ECO:0000313" key="1">
    <source>
        <dbReference type="EMBL" id="KAL3800065.1"/>
    </source>
</evidence>
<dbReference type="AlphaFoldDB" id="A0ABD3QI95"/>